<evidence type="ECO:0000256" key="6">
    <source>
        <dbReference type="HAMAP-Rule" id="MF_00479"/>
    </source>
</evidence>
<name>A0A410H6A4_9GAMM</name>
<keyword evidence="6" id="KW-0997">Cell inner membrane</keyword>
<comment type="subunit">
    <text evidence="6">The complex is composed of six subunits: RnfA, RnfB, RnfC, RnfD, RnfE and RnfG.</text>
</comment>
<keyword evidence="4 6" id="KW-0288">FMN</keyword>
<proteinExistence type="inferred from homology"/>
<dbReference type="NCBIfam" id="TIGR01947">
    <property type="entry name" value="rnfG"/>
    <property type="match status" value="1"/>
</dbReference>
<dbReference type="PANTHER" id="PTHR36118:SF1">
    <property type="entry name" value="ION-TRANSLOCATING OXIDOREDUCTASE COMPLEX SUBUNIT G"/>
    <property type="match status" value="1"/>
</dbReference>
<evidence type="ECO:0000256" key="3">
    <source>
        <dbReference type="ARBA" id="ARBA00022630"/>
    </source>
</evidence>
<dbReference type="KEGG" id="htr:EPV75_05795"/>
<sequence length="203" mass="22606">MLWKQMLRSALMLSLFTLIGVSLLLVAKLLTDEPIQEAERANLLATVNQLLPTDEYDNDPLQDTLQVRSPKYLGTDAPVTVYRARQNGEPVAVILTTVAPDGYSGDIKIMLAVYRDGRIAGVRVLKHKETPGLGDKIELRKSSWILSFDGLKLREDNVPMWAVRKDGGHFDQFTGATITPRAVIKAVRKALTFVQQKGDALYE</sequence>
<dbReference type="Proteomes" id="UP000285478">
    <property type="component" value="Chromosome"/>
</dbReference>
<keyword evidence="6" id="KW-0472">Membrane</keyword>
<dbReference type="GO" id="GO:0005886">
    <property type="term" value="C:plasma membrane"/>
    <property type="evidence" value="ECO:0007669"/>
    <property type="project" value="UniProtKB-SubCell"/>
</dbReference>
<keyword evidence="3 6" id="KW-0285">Flavoprotein</keyword>
<dbReference type="PIRSF" id="PIRSF006091">
    <property type="entry name" value="E_trnsport_RnfG"/>
    <property type="match status" value="1"/>
</dbReference>
<evidence type="ECO:0000256" key="2">
    <source>
        <dbReference type="ARBA" id="ARBA00022553"/>
    </source>
</evidence>
<dbReference type="GO" id="GO:0010181">
    <property type="term" value="F:FMN binding"/>
    <property type="evidence" value="ECO:0007669"/>
    <property type="project" value="InterPro"/>
</dbReference>
<comment type="cofactor">
    <cofactor evidence="6">
        <name>FMN</name>
        <dbReference type="ChEBI" id="CHEBI:58210"/>
    </cofactor>
</comment>
<keyword evidence="6" id="KW-0812">Transmembrane</keyword>
<keyword evidence="6" id="KW-1133">Transmembrane helix</keyword>
<evidence type="ECO:0000259" key="7">
    <source>
        <dbReference type="SMART" id="SM00900"/>
    </source>
</evidence>
<keyword evidence="9" id="KW-1185">Reference proteome</keyword>
<dbReference type="EC" id="7.-.-.-" evidence="6"/>
<protein>
    <recommendedName>
        <fullName evidence="6">Ion-translocating oxidoreductase complex subunit G</fullName>
        <ecNumber evidence="6">7.-.-.-</ecNumber>
    </recommendedName>
    <alternativeName>
        <fullName evidence="6">Rnf electron transport complex subunit G</fullName>
    </alternativeName>
</protein>
<dbReference type="InterPro" id="IPR007329">
    <property type="entry name" value="FMN-bd"/>
</dbReference>
<keyword evidence="6" id="KW-1278">Translocase</keyword>
<dbReference type="InterPro" id="IPR010209">
    <property type="entry name" value="Ion_transpt_RnfG/RsxG"/>
</dbReference>
<organism evidence="8 9">
    <name type="scientific">Hydrogenovibrio thermophilus</name>
    <dbReference type="NCBI Taxonomy" id="265883"/>
    <lineage>
        <taxon>Bacteria</taxon>
        <taxon>Pseudomonadati</taxon>
        <taxon>Pseudomonadota</taxon>
        <taxon>Gammaproteobacteria</taxon>
        <taxon>Thiotrichales</taxon>
        <taxon>Piscirickettsiaceae</taxon>
        <taxon>Hydrogenovibrio</taxon>
    </lineage>
</organism>
<feature type="domain" description="FMN-binding" evidence="7">
    <location>
        <begin position="102"/>
        <end position="194"/>
    </location>
</feature>
<keyword evidence="1 6" id="KW-0813">Transport</keyword>
<dbReference type="HAMAP" id="MF_00479">
    <property type="entry name" value="RsxG_RnfG"/>
    <property type="match status" value="1"/>
</dbReference>
<dbReference type="SMART" id="SM00900">
    <property type="entry name" value="FMN_bind"/>
    <property type="match status" value="1"/>
</dbReference>
<keyword evidence="2 6" id="KW-0597">Phosphoprotein</keyword>
<evidence type="ECO:0000313" key="8">
    <source>
        <dbReference type="EMBL" id="QAB16451.1"/>
    </source>
</evidence>
<comment type="function">
    <text evidence="6">Part of a membrane-bound complex that couples electron transfer with translocation of ions across the membrane.</text>
</comment>
<evidence type="ECO:0000256" key="1">
    <source>
        <dbReference type="ARBA" id="ARBA00022448"/>
    </source>
</evidence>
<accession>A0A410H6A4</accession>
<dbReference type="NCBIfam" id="NF002519">
    <property type="entry name" value="PRK01908.1"/>
    <property type="match status" value="1"/>
</dbReference>
<evidence type="ECO:0000256" key="4">
    <source>
        <dbReference type="ARBA" id="ARBA00022643"/>
    </source>
</evidence>
<dbReference type="AlphaFoldDB" id="A0A410H6A4"/>
<comment type="subcellular location">
    <subcellularLocation>
        <location evidence="6">Cell inner membrane</location>
        <topology evidence="6">Single-pass membrane protein</topology>
    </subcellularLocation>
</comment>
<dbReference type="GO" id="GO:0022900">
    <property type="term" value="P:electron transport chain"/>
    <property type="evidence" value="ECO:0007669"/>
    <property type="project" value="UniProtKB-UniRule"/>
</dbReference>
<gene>
    <name evidence="8" type="primary">rsxG</name>
    <name evidence="6" type="synonym">rnfG</name>
    <name evidence="8" type="ORF">EPV75_05795</name>
</gene>
<keyword evidence="5 6" id="KW-0249">Electron transport</keyword>
<evidence type="ECO:0000313" key="9">
    <source>
        <dbReference type="Proteomes" id="UP000285478"/>
    </source>
</evidence>
<comment type="similarity">
    <text evidence="6">Belongs to the RnfG family.</text>
</comment>
<reference evidence="8 9" key="1">
    <citation type="journal article" date="2018" name="Environ. Microbiol.">
        <title>Genomes of ubiquitous marine and hypersaline Hydrogenovibrio, Thiomicrorhabdus and Thiomicrospira spp. encode a diversity of mechanisms to sustain chemolithoautotrophy in heterogeneous environments.</title>
        <authorList>
            <person name="Scott K.M."/>
            <person name="Williams J."/>
            <person name="Porter C.M.B."/>
            <person name="Russel S."/>
            <person name="Harmer T.L."/>
            <person name="Paul J.H."/>
            <person name="Antonen K.M."/>
            <person name="Bridges M.K."/>
            <person name="Camper G.J."/>
            <person name="Campla C.K."/>
            <person name="Casella L.G."/>
            <person name="Chase E."/>
            <person name="Conrad J.W."/>
            <person name="Cruz M.C."/>
            <person name="Dunlap D.S."/>
            <person name="Duran L."/>
            <person name="Fahsbender E.M."/>
            <person name="Goldsmith D.B."/>
            <person name="Keeley R.F."/>
            <person name="Kondoff M.R."/>
            <person name="Kussy B.I."/>
            <person name="Lane M.K."/>
            <person name="Lawler S."/>
            <person name="Leigh B.A."/>
            <person name="Lewis C."/>
            <person name="Lostal L.M."/>
            <person name="Marking D."/>
            <person name="Mancera P.A."/>
            <person name="McClenthan E.C."/>
            <person name="McIntyre E.A."/>
            <person name="Mine J.A."/>
            <person name="Modi S."/>
            <person name="Moore B.D."/>
            <person name="Morgan W.A."/>
            <person name="Nelson K.M."/>
            <person name="Nguyen K.N."/>
            <person name="Ogburn N."/>
            <person name="Parrino D.G."/>
            <person name="Pedapudi A.D."/>
            <person name="Pelham R.P."/>
            <person name="Preece A.M."/>
            <person name="Rampersad E.A."/>
            <person name="Richardson J.C."/>
            <person name="Rodgers C.M."/>
            <person name="Schaffer B.L."/>
            <person name="Sheridan N.E."/>
            <person name="Solone M.R."/>
            <person name="Staley Z.R."/>
            <person name="Tabuchi M."/>
            <person name="Waide R.J."/>
            <person name="Wanjugi P.W."/>
            <person name="Young S."/>
            <person name="Clum A."/>
            <person name="Daum C."/>
            <person name="Huntemann M."/>
            <person name="Ivanova N."/>
            <person name="Kyrpides N."/>
            <person name="Mikhailova N."/>
            <person name="Palaniappan K."/>
            <person name="Pillay M."/>
            <person name="Reddy T.B.K."/>
            <person name="Shapiro N."/>
            <person name="Stamatis D."/>
            <person name="Varghese N."/>
            <person name="Woyke T."/>
            <person name="Boden R."/>
            <person name="Freyermuth S.K."/>
            <person name="Kerfeld C.A."/>
        </authorList>
    </citation>
    <scope>NUCLEOTIDE SEQUENCE [LARGE SCALE GENOMIC DNA]</scope>
    <source>
        <strain evidence="8 9">JR-2</strain>
    </source>
</reference>
<dbReference type="EMBL" id="CP035033">
    <property type="protein sequence ID" value="QAB16451.1"/>
    <property type="molecule type" value="Genomic_DNA"/>
</dbReference>
<keyword evidence="6" id="KW-1003">Cell membrane</keyword>
<dbReference type="Pfam" id="PF04205">
    <property type="entry name" value="FMN_bind"/>
    <property type="match status" value="1"/>
</dbReference>
<dbReference type="GO" id="GO:0009055">
    <property type="term" value="F:electron transfer activity"/>
    <property type="evidence" value="ECO:0007669"/>
    <property type="project" value="InterPro"/>
</dbReference>
<dbReference type="PANTHER" id="PTHR36118">
    <property type="entry name" value="ION-TRANSLOCATING OXIDOREDUCTASE COMPLEX SUBUNIT G"/>
    <property type="match status" value="1"/>
</dbReference>
<evidence type="ECO:0000256" key="5">
    <source>
        <dbReference type="ARBA" id="ARBA00022982"/>
    </source>
</evidence>
<feature type="modified residue" description="FMN phosphoryl threonine" evidence="6">
    <location>
        <position position="177"/>
    </location>
</feature>